<evidence type="ECO:0000256" key="1">
    <source>
        <dbReference type="ARBA" id="ARBA00008645"/>
    </source>
</evidence>
<comment type="caution">
    <text evidence="3">The sequence shown here is derived from an EMBL/GenBank/DDBJ whole genome shotgun (WGS) entry which is preliminary data.</text>
</comment>
<dbReference type="EMBL" id="PVZF01000017">
    <property type="protein sequence ID" value="PRY10228.1"/>
    <property type="molecule type" value="Genomic_DNA"/>
</dbReference>
<dbReference type="RefSeq" id="WP_245885788.1">
    <property type="nucleotide sequence ID" value="NZ_PVZF01000017.1"/>
</dbReference>
<evidence type="ECO:0000259" key="2">
    <source>
        <dbReference type="Pfam" id="PF12697"/>
    </source>
</evidence>
<reference evidence="3 4" key="1">
    <citation type="submission" date="2018-03" db="EMBL/GenBank/DDBJ databases">
        <title>Genomic Encyclopedia of Archaeal and Bacterial Type Strains, Phase II (KMG-II): from individual species to whole genera.</title>
        <authorList>
            <person name="Goeker M."/>
        </authorList>
    </citation>
    <scope>NUCLEOTIDE SEQUENCE [LARGE SCALE GENOMIC DNA]</scope>
    <source>
        <strain evidence="3 4">DSM 19711</strain>
    </source>
</reference>
<proteinExistence type="inferred from homology"/>
<dbReference type="AlphaFoldDB" id="A0A2T0QX86"/>
<dbReference type="Proteomes" id="UP000238083">
    <property type="component" value="Unassembled WGS sequence"/>
</dbReference>
<dbReference type="Gene3D" id="3.40.50.1820">
    <property type="entry name" value="alpha/beta hydrolase"/>
    <property type="match status" value="1"/>
</dbReference>
<dbReference type="InterPro" id="IPR029058">
    <property type="entry name" value="AB_hydrolase_fold"/>
</dbReference>
<organism evidence="3 4">
    <name type="scientific">Kineococcus rhizosphaerae</name>
    <dbReference type="NCBI Taxonomy" id="559628"/>
    <lineage>
        <taxon>Bacteria</taxon>
        <taxon>Bacillati</taxon>
        <taxon>Actinomycetota</taxon>
        <taxon>Actinomycetes</taxon>
        <taxon>Kineosporiales</taxon>
        <taxon>Kineosporiaceae</taxon>
        <taxon>Kineococcus</taxon>
    </lineage>
</organism>
<protein>
    <submittedName>
        <fullName evidence="3">Sigma-B regulation protein RsbQ</fullName>
    </submittedName>
</protein>
<feature type="domain" description="AB hydrolase-1" evidence="2">
    <location>
        <begin position="33"/>
        <end position="273"/>
    </location>
</feature>
<name>A0A2T0QX86_9ACTN</name>
<keyword evidence="4" id="KW-1185">Reference proteome</keyword>
<dbReference type="PANTHER" id="PTHR43039">
    <property type="entry name" value="ESTERASE-RELATED"/>
    <property type="match status" value="1"/>
</dbReference>
<dbReference type="InterPro" id="IPR000073">
    <property type="entry name" value="AB_hydrolase_1"/>
</dbReference>
<evidence type="ECO:0000313" key="4">
    <source>
        <dbReference type="Proteomes" id="UP000238083"/>
    </source>
</evidence>
<evidence type="ECO:0000313" key="3">
    <source>
        <dbReference type="EMBL" id="PRY10228.1"/>
    </source>
</evidence>
<gene>
    <name evidence="3" type="ORF">CLV37_1172</name>
</gene>
<comment type="similarity">
    <text evidence="1">Belongs to the AB hydrolase superfamily.</text>
</comment>
<dbReference type="SUPFAM" id="SSF53474">
    <property type="entry name" value="alpha/beta-Hydrolases"/>
    <property type="match status" value="1"/>
</dbReference>
<accession>A0A2T0QX86</accession>
<dbReference type="GO" id="GO:0003824">
    <property type="term" value="F:catalytic activity"/>
    <property type="evidence" value="ECO:0007669"/>
    <property type="project" value="UniProtKB-ARBA"/>
</dbReference>
<dbReference type="Pfam" id="PF12697">
    <property type="entry name" value="Abhydrolase_6"/>
    <property type="match status" value="1"/>
</dbReference>
<dbReference type="PRINTS" id="PR00111">
    <property type="entry name" value="ABHYDROLASE"/>
</dbReference>
<sequence length="282" mass="30103">MLVPSVTGDSSLAATAVARHHVQVHGQDKGPILLLVHGFGSDQHAWNPLLPYFTDTHRVVVLDQAGAGGFDVAAYDRAKYSALDGYAADLVEVCEELDLRDVVVVGHSVSSMIAARAALRAPDRLARVVMIAPSARYLDDPAAGYDGGFSAEDIDELLASLSRNYLSWAAGVGPMVMGNPERPELGEQCAAAFQALHPDSARDFARATFLTDSRDLLTTLTQPTLVLQCRDDVLAPETAVREVATRLPHGTLVELKASGHCPHLSEPAETAAAIRAYLESAR</sequence>